<dbReference type="STRING" id="388357.GCA_001580365_00672"/>
<evidence type="ECO:0000313" key="2">
    <source>
        <dbReference type="Proteomes" id="UP000321103"/>
    </source>
</evidence>
<keyword evidence="2" id="KW-1185">Reference proteome</keyword>
<organism evidence="1 2">
    <name type="scientific">Kocuria turfanensis</name>
    <dbReference type="NCBI Taxonomy" id="388357"/>
    <lineage>
        <taxon>Bacteria</taxon>
        <taxon>Bacillati</taxon>
        <taxon>Actinomycetota</taxon>
        <taxon>Actinomycetes</taxon>
        <taxon>Micrococcales</taxon>
        <taxon>Micrococcaceae</taxon>
        <taxon>Kocuria</taxon>
    </lineage>
</organism>
<name>A0A512I9C4_9MICC</name>
<accession>A0A512I9C4</accession>
<dbReference type="RefSeq" id="WP_147017341.1">
    <property type="nucleotide sequence ID" value="NZ_BJZS01000014.1"/>
</dbReference>
<sequence length="219" mass="22582">MHPRARRLLRGWTGAVLATAVAAASHVAGGGPAPAPMLVLLSLALSGPVCTALAGQVLSRSAVAAGVLVSQGVFHLLFGGTGEVVVVSGDAHHAAPAAEAGGPALVLAAEPHAAHDGTTMVALHVLAAAATYGLIRHGEVSAVRVLDSLRMRVRRLWQVASCPLVAHRPRPVTEGRSPVLIDQERLRPALSYRGPPERRHRDLDRVLRAAPGVAPARAG</sequence>
<proteinExistence type="predicted"/>
<dbReference type="Proteomes" id="UP000321103">
    <property type="component" value="Unassembled WGS sequence"/>
</dbReference>
<dbReference type="AlphaFoldDB" id="A0A512I9C4"/>
<dbReference type="EMBL" id="BJZS01000014">
    <property type="protein sequence ID" value="GEO94280.1"/>
    <property type="molecule type" value="Genomic_DNA"/>
</dbReference>
<gene>
    <name evidence="1" type="ORF">KTU01_04030</name>
</gene>
<protein>
    <submittedName>
        <fullName evidence="1">Uncharacterized protein</fullName>
    </submittedName>
</protein>
<comment type="caution">
    <text evidence="1">The sequence shown here is derived from an EMBL/GenBank/DDBJ whole genome shotgun (WGS) entry which is preliminary data.</text>
</comment>
<reference evidence="1 2" key="1">
    <citation type="submission" date="2019-07" db="EMBL/GenBank/DDBJ databases">
        <title>Whole genome shotgun sequence of Kocuria turfanensis NBRC 107627.</title>
        <authorList>
            <person name="Hosoyama A."/>
            <person name="Uohara A."/>
            <person name="Ohji S."/>
            <person name="Ichikawa N."/>
        </authorList>
    </citation>
    <scope>NUCLEOTIDE SEQUENCE [LARGE SCALE GENOMIC DNA]</scope>
    <source>
        <strain evidence="1 2">NBRC 107627</strain>
    </source>
</reference>
<evidence type="ECO:0000313" key="1">
    <source>
        <dbReference type="EMBL" id="GEO94280.1"/>
    </source>
</evidence>